<dbReference type="GO" id="GO:0016491">
    <property type="term" value="F:oxidoreductase activity"/>
    <property type="evidence" value="ECO:0007669"/>
    <property type="project" value="InterPro"/>
</dbReference>
<dbReference type="AlphaFoldDB" id="A0A2T0QTK7"/>
<proteinExistence type="predicted"/>
<keyword evidence="3" id="KW-1185">Reference proteome</keyword>
<accession>A0A2T0QTK7</accession>
<dbReference type="Proteomes" id="UP000238083">
    <property type="component" value="Unassembled WGS sequence"/>
</dbReference>
<keyword evidence="2" id="KW-0413">Isomerase</keyword>
<dbReference type="InterPro" id="IPR036249">
    <property type="entry name" value="Thioredoxin-like_sf"/>
</dbReference>
<gene>
    <name evidence="2" type="ORF">CLV37_12513</name>
</gene>
<dbReference type="Gene3D" id="3.40.30.10">
    <property type="entry name" value="Glutaredoxin"/>
    <property type="match status" value="1"/>
</dbReference>
<comment type="caution">
    <text evidence="2">The sequence shown here is derived from an EMBL/GenBank/DDBJ whole genome shotgun (WGS) entry which is preliminary data.</text>
</comment>
<dbReference type="GO" id="GO:0016853">
    <property type="term" value="F:isomerase activity"/>
    <property type="evidence" value="ECO:0007669"/>
    <property type="project" value="UniProtKB-KW"/>
</dbReference>
<dbReference type="CDD" id="cd03024">
    <property type="entry name" value="DsbA_FrnE"/>
    <property type="match status" value="1"/>
</dbReference>
<dbReference type="PANTHER" id="PTHR13887:SF41">
    <property type="entry name" value="THIOREDOXIN SUPERFAMILY PROTEIN"/>
    <property type="match status" value="1"/>
</dbReference>
<evidence type="ECO:0000313" key="3">
    <source>
        <dbReference type="Proteomes" id="UP000238083"/>
    </source>
</evidence>
<sequence length="238" mass="26045">MKVEIWSDVVCPWCYIGKRRFESALREFEHADDVEVEWKSFQLDPTTVSVTQRAAGPSDAHARALAAKFGRSVEEVRQMIAHVDETAAAEGLEFHQDVSVPANTVKAHQLLHLAGERGVQDAVKERLLRAHFTEGEPLGDDETLVRLVAEAGLDAEEARAVLAEDRYLAQVRADVAEAAALGARGVPFFVVDRRYGISGAQPAEQFLQVLQRAWTESRPLTLVGQATDDACGPDGCAI</sequence>
<name>A0A2T0QTK7_9ACTN</name>
<reference evidence="2 3" key="1">
    <citation type="submission" date="2018-03" db="EMBL/GenBank/DDBJ databases">
        <title>Genomic Encyclopedia of Archaeal and Bacterial Type Strains, Phase II (KMG-II): from individual species to whole genera.</title>
        <authorList>
            <person name="Goeker M."/>
        </authorList>
    </citation>
    <scope>NUCLEOTIDE SEQUENCE [LARGE SCALE GENOMIC DNA]</scope>
    <source>
        <strain evidence="2 3">DSM 19711</strain>
    </source>
</reference>
<dbReference type="OrthoDB" id="9799122at2"/>
<evidence type="ECO:0000259" key="1">
    <source>
        <dbReference type="Pfam" id="PF01323"/>
    </source>
</evidence>
<dbReference type="EMBL" id="PVZF01000025">
    <property type="protein sequence ID" value="PRY08309.1"/>
    <property type="molecule type" value="Genomic_DNA"/>
</dbReference>
<protein>
    <submittedName>
        <fullName evidence="2">Putative DsbA family dithiol-disulfide isomerase</fullName>
    </submittedName>
</protein>
<feature type="domain" description="DSBA-like thioredoxin" evidence="1">
    <location>
        <begin position="3"/>
        <end position="211"/>
    </location>
</feature>
<dbReference type="SUPFAM" id="SSF52833">
    <property type="entry name" value="Thioredoxin-like"/>
    <property type="match status" value="1"/>
</dbReference>
<dbReference type="InterPro" id="IPR001853">
    <property type="entry name" value="DSBA-like_thioredoxin_dom"/>
</dbReference>
<dbReference type="Pfam" id="PF01323">
    <property type="entry name" value="DSBA"/>
    <property type="match status" value="1"/>
</dbReference>
<organism evidence="2 3">
    <name type="scientific">Kineococcus rhizosphaerae</name>
    <dbReference type="NCBI Taxonomy" id="559628"/>
    <lineage>
        <taxon>Bacteria</taxon>
        <taxon>Bacillati</taxon>
        <taxon>Actinomycetota</taxon>
        <taxon>Actinomycetes</taxon>
        <taxon>Kineosporiales</taxon>
        <taxon>Kineosporiaceae</taxon>
        <taxon>Kineococcus</taxon>
    </lineage>
</organism>
<dbReference type="PANTHER" id="PTHR13887">
    <property type="entry name" value="GLUTATHIONE S-TRANSFERASE KAPPA"/>
    <property type="match status" value="1"/>
</dbReference>
<evidence type="ECO:0000313" key="2">
    <source>
        <dbReference type="EMBL" id="PRY08309.1"/>
    </source>
</evidence>